<sequence length="832" mass="92026">MGASRKLQGEIDRVLKKVQEGVDVFDSIWNKVYDTDNVNQKEKFEADLKKEIKKLQRYRDQIKTWIQSSEIKDKKALMDARKLIEREMERFKICEKETKTKAFSKEGLGQQPKTDPKEKAKSETRDWLNNAVGDLESQIDNFEAEVEGFSVKKGKMKNPRLTHLETSIGRHKAHIMKLELILRLLDNDELSPDQVNDLKEFLEDYVECNQDDFERFGDVDGFYSSLPLEVEALEDLVTIPSGLTKAALSLASQQNTDQDQSEETASQDSNSDIALKTPPSKTGSMGSLVSTTSPSLGPGMPTGPSPATAPSASARPIVGPSMAAILSSPVDVRGVMESPIAASQSLVNSNSVKEDDDSTFPGRRPSPAIPEIALGRGISSGVSNQAAVTASSSMSPLNGISGYGDLGSVPAVSDMSKREMLSVDEIMGNGDLTPSLASPLSNRAQQVSKSNDVTSSNGTSNVGASPAISGRLFSPSITTGVQWRPQNSAVFENPNEMGQFHGRPEISPDQREKFLQRLQQVQQQGHNTLINVPHLSGANPKQFSMQQQGSLLQQFNSQSSSLSPQLGLGLNIQSPGLSSVSSAQLQPPIHQQSSQPSLISTAPKDSGKSSIFYIFAACSSTLAESNQFSNNSDLLPGQPLQPTQSSASHGVIGRRSVPDVGANNFTASAGNTSIMHDQTYNMQMLDAAFYKLPHPRDSERAKNYIPRHPVVTPPSFPQTQVGIVENPAFWERMSIEQLGTDTLFFAFYYQQNTYQQYLAARELKRYSWRYHRKYNTWFQRHAEPNVTNDEYEKGTYVYFDFHIADEPQNGWCQRIKNEFTFEYNYLEDELVE</sequence>
<keyword evidence="4 10" id="KW-0963">Cytoplasm</keyword>
<evidence type="ECO:0000313" key="15">
    <source>
        <dbReference type="Proteomes" id="UP000243459"/>
    </source>
</evidence>
<protein>
    <recommendedName>
        <fullName evidence="16">CCR4-NOT transcription complex subunit 3</fullName>
    </recommendedName>
</protein>
<dbReference type="InterPro" id="IPR007207">
    <property type="entry name" value="Not_N"/>
</dbReference>
<dbReference type="InterPro" id="IPR040168">
    <property type="entry name" value="Not2/3/5"/>
</dbReference>
<feature type="region of interest" description="Disordered" evidence="11">
    <location>
        <begin position="102"/>
        <end position="124"/>
    </location>
</feature>
<evidence type="ECO:0000259" key="12">
    <source>
        <dbReference type="Pfam" id="PF04065"/>
    </source>
</evidence>
<feature type="compositionally biased region" description="Low complexity" evidence="11">
    <location>
        <begin position="305"/>
        <end position="314"/>
    </location>
</feature>
<evidence type="ECO:0000256" key="2">
    <source>
        <dbReference type="ARBA" id="ARBA00004496"/>
    </source>
</evidence>
<evidence type="ECO:0000256" key="10">
    <source>
        <dbReference type="PIRNR" id="PIRNR005290"/>
    </source>
</evidence>
<keyword evidence="15" id="KW-1185">Reference proteome</keyword>
<feature type="compositionally biased region" description="Polar residues" evidence="11">
    <location>
        <begin position="279"/>
        <end position="295"/>
    </location>
</feature>
<evidence type="ECO:0000256" key="8">
    <source>
        <dbReference type="ARBA" id="ARBA00023163"/>
    </source>
</evidence>
<dbReference type="GO" id="GO:0000932">
    <property type="term" value="C:P-body"/>
    <property type="evidence" value="ECO:0007669"/>
    <property type="project" value="UniProtKB-UniRule"/>
</dbReference>
<dbReference type="InterPro" id="IPR012270">
    <property type="entry name" value="CCR4-NOT_su3/5"/>
</dbReference>
<dbReference type="PANTHER" id="PTHR23326">
    <property type="entry name" value="CCR4 NOT-RELATED"/>
    <property type="match status" value="1"/>
</dbReference>
<dbReference type="GO" id="GO:0030015">
    <property type="term" value="C:CCR4-NOT core complex"/>
    <property type="evidence" value="ECO:0007669"/>
    <property type="project" value="UniProtKB-UniRule"/>
</dbReference>
<feature type="compositionally biased region" description="Basic and acidic residues" evidence="11">
    <location>
        <begin position="114"/>
        <end position="124"/>
    </location>
</feature>
<dbReference type="GO" id="GO:0005634">
    <property type="term" value="C:nucleus"/>
    <property type="evidence" value="ECO:0007669"/>
    <property type="project" value="UniProtKB-SubCell"/>
</dbReference>
<organism evidence="14 15">
    <name type="scientific">Asparagus officinalis</name>
    <name type="common">Garden asparagus</name>
    <dbReference type="NCBI Taxonomy" id="4686"/>
    <lineage>
        <taxon>Eukaryota</taxon>
        <taxon>Viridiplantae</taxon>
        <taxon>Streptophyta</taxon>
        <taxon>Embryophyta</taxon>
        <taxon>Tracheophyta</taxon>
        <taxon>Spermatophyta</taxon>
        <taxon>Magnoliopsida</taxon>
        <taxon>Liliopsida</taxon>
        <taxon>Asparagales</taxon>
        <taxon>Asparagaceae</taxon>
        <taxon>Asparagoideae</taxon>
        <taxon>Asparagus</taxon>
    </lineage>
</organism>
<reference evidence="15" key="1">
    <citation type="journal article" date="2017" name="Nat. Commun.">
        <title>The asparagus genome sheds light on the origin and evolution of a young Y chromosome.</title>
        <authorList>
            <person name="Harkess A."/>
            <person name="Zhou J."/>
            <person name="Xu C."/>
            <person name="Bowers J.E."/>
            <person name="Van der Hulst R."/>
            <person name="Ayyampalayam S."/>
            <person name="Mercati F."/>
            <person name="Riccardi P."/>
            <person name="McKain M.R."/>
            <person name="Kakrana A."/>
            <person name="Tang H."/>
            <person name="Ray J."/>
            <person name="Groenendijk J."/>
            <person name="Arikit S."/>
            <person name="Mathioni S.M."/>
            <person name="Nakano M."/>
            <person name="Shan H."/>
            <person name="Telgmann-Rauber A."/>
            <person name="Kanno A."/>
            <person name="Yue Z."/>
            <person name="Chen H."/>
            <person name="Li W."/>
            <person name="Chen Y."/>
            <person name="Xu X."/>
            <person name="Zhang Y."/>
            <person name="Luo S."/>
            <person name="Chen H."/>
            <person name="Gao J."/>
            <person name="Mao Z."/>
            <person name="Pires J.C."/>
            <person name="Luo M."/>
            <person name="Kudrna D."/>
            <person name="Wing R.A."/>
            <person name="Meyers B.C."/>
            <person name="Yi K."/>
            <person name="Kong H."/>
            <person name="Lavrijsen P."/>
            <person name="Sunseri F."/>
            <person name="Falavigna A."/>
            <person name="Ye Y."/>
            <person name="Leebens-Mack J.H."/>
            <person name="Chen G."/>
        </authorList>
    </citation>
    <scope>NUCLEOTIDE SEQUENCE [LARGE SCALE GENOMIC DNA]</scope>
    <source>
        <strain evidence="15">cv. DH0086</strain>
    </source>
</reference>
<feature type="compositionally biased region" description="Low complexity" evidence="11">
    <location>
        <begin position="584"/>
        <end position="600"/>
    </location>
</feature>
<dbReference type="Gramene" id="ONK65050">
    <property type="protein sequence ID" value="ONK65050"/>
    <property type="gene ID" value="A4U43_C07F32990"/>
</dbReference>
<feature type="domain" description="CCR4-Not complex component Not N-terminal" evidence="12">
    <location>
        <begin position="4"/>
        <end position="228"/>
    </location>
</feature>
<keyword evidence="6" id="KW-0597">Phosphoprotein</keyword>
<dbReference type="InterPro" id="IPR038635">
    <property type="entry name" value="CCR4-NOT_su2/3/5_C_sf"/>
</dbReference>
<evidence type="ECO:0000313" key="14">
    <source>
        <dbReference type="EMBL" id="ONK65050.1"/>
    </source>
</evidence>
<feature type="region of interest" description="Disordered" evidence="11">
    <location>
        <begin position="434"/>
        <end position="467"/>
    </location>
</feature>
<feature type="region of interest" description="Disordered" evidence="11">
    <location>
        <begin position="250"/>
        <end position="314"/>
    </location>
</feature>
<feature type="domain" description="NOT2/NOT3/NOT5 C-terminal" evidence="13">
    <location>
        <begin position="690"/>
        <end position="826"/>
    </location>
</feature>
<dbReference type="Pfam" id="PF04153">
    <property type="entry name" value="NOT2_3_5_C"/>
    <property type="match status" value="1"/>
</dbReference>
<accession>A0A5P1ELX6</accession>
<feature type="compositionally biased region" description="Polar residues" evidence="11">
    <location>
        <begin position="250"/>
        <end position="272"/>
    </location>
</feature>
<evidence type="ECO:0000256" key="7">
    <source>
        <dbReference type="ARBA" id="ARBA00023015"/>
    </source>
</evidence>
<dbReference type="InterPro" id="IPR007282">
    <property type="entry name" value="NOT2/3/5_C"/>
</dbReference>
<keyword evidence="5 10" id="KW-0678">Repressor</keyword>
<evidence type="ECO:0000256" key="11">
    <source>
        <dbReference type="SAM" id="MobiDB-lite"/>
    </source>
</evidence>
<feature type="region of interest" description="Disordered" evidence="11">
    <location>
        <begin position="346"/>
        <end position="366"/>
    </location>
</feature>
<dbReference type="AlphaFoldDB" id="A0A5P1ELX6"/>
<evidence type="ECO:0000256" key="6">
    <source>
        <dbReference type="ARBA" id="ARBA00022553"/>
    </source>
</evidence>
<feature type="region of interest" description="Disordered" evidence="11">
    <location>
        <begin position="577"/>
        <end position="602"/>
    </location>
</feature>
<keyword evidence="8 10" id="KW-0804">Transcription</keyword>
<keyword evidence="9 10" id="KW-0539">Nucleus</keyword>
<keyword evidence="7 10" id="KW-0805">Transcription regulation</keyword>
<evidence type="ECO:0000256" key="9">
    <source>
        <dbReference type="ARBA" id="ARBA00023242"/>
    </source>
</evidence>
<evidence type="ECO:0000256" key="1">
    <source>
        <dbReference type="ARBA" id="ARBA00004123"/>
    </source>
</evidence>
<gene>
    <name evidence="14" type="ORF">A4U43_C07F32990</name>
</gene>
<proteinExistence type="inferred from homology"/>
<dbReference type="Gene3D" id="2.30.30.1020">
    <property type="entry name" value="CCR4-NOT complex subunit 2/3/5, C-terminal domain"/>
    <property type="match status" value="1"/>
</dbReference>
<evidence type="ECO:0000256" key="5">
    <source>
        <dbReference type="ARBA" id="ARBA00022491"/>
    </source>
</evidence>
<name>A0A5P1ELX6_ASPOF</name>
<evidence type="ECO:0008006" key="16">
    <source>
        <dbReference type="Google" id="ProtNLM"/>
    </source>
</evidence>
<dbReference type="Pfam" id="PF04065">
    <property type="entry name" value="Not3"/>
    <property type="match status" value="1"/>
</dbReference>
<dbReference type="FunFam" id="2.30.30.1020:FF:000003">
    <property type="entry name" value="CCR4-NOT transcription complex subunit 3 isoform X1"/>
    <property type="match status" value="1"/>
</dbReference>
<feature type="compositionally biased region" description="Polar residues" evidence="11">
    <location>
        <begin position="435"/>
        <end position="463"/>
    </location>
</feature>
<dbReference type="PIRSF" id="PIRSF005290">
    <property type="entry name" value="NOT_su_3_5"/>
    <property type="match status" value="1"/>
</dbReference>
<dbReference type="OMA" id="NHYPHAP"/>
<evidence type="ECO:0000259" key="13">
    <source>
        <dbReference type="Pfam" id="PF04153"/>
    </source>
</evidence>
<evidence type="ECO:0000256" key="4">
    <source>
        <dbReference type="ARBA" id="ARBA00022490"/>
    </source>
</evidence>
<dbReference type="Proteomes" id="UP000243459">
    <property type="component" value="Chromosome 7"/>
</dbReference>
<comment type="subcellular location">
    <subcellularLocation>
        <location evidence="2 10">Cytoplasm</location>
    </subcellularLocation>
    <subcellularLocation>
        <location evidence="1 10">Nucleus</location>
    </subcellularLocation>
</comment>
<dbReference type="EMBL" id="CM007387">
    <property type="protein sequence ID" value="ONK65050.1"/>
    <property type="molecule type" value="Genomic_DNA"/>
</dbReference>
<comment type="similarity">
    <text evidence="3 10">Belongs to the CNOT2/3/5 family.</text>
</comment>
<dbReference type="GO" id="GO:0006355">
    <property type="term" value="P:regulation of DNA-templated transcription"/>
    <property type="evidence" value="ECO:0007669"/>
    <property type="project" value="InterPro"/>
</dbReference>
<evidence type="ECO:0000256" key="3">
    <source>
        <dbReference type="ARBA" id="ARBA00007682"/>
    </source>
</evidence>